<evidence type="ECO:0000313" key="3">
    <source>
        <dbReference type="Proteomes" id="UP000479710"/>
    </source>
</evidence>
<keyword evidence="3" id="KW-1185">Reference proteome</keyword>
<evidence type="ECO:0000313" key="2">
    <source>
        <dbReference type="EMBL" id="KAF0931759.1"/>
    </source>
</evidence>
<organism evidence="2 3">
    <name type="scientific">Oryza meyeriana var. granulata</name>
    <dbReference type="NCBI Taxonomy" id="110450"/>
    <lineage>
        <taxon>Eukaryota</taxon>
        <taxon>Viridiplantae</taxon>
        <taxon>Streptophyta</taxon>
        <taxon>Embryophyta</taxon>
        <taxon>Tracheophyta</taxon>
        <taxon>Spermatophyta</taxon>
        <taxon>Magnoliopsida</taxon>
        <taxon>Liliopsida</taxon>
        <taxon>Poales</taxon>
        <taxon>Poaceae</taxon>
        <taxon>BOP clade</taxon>
        <taxon>Oryzoideae</taxon>
        <taxon>Oryzeae</taxon>
        <taxon>Oryzinae</taxon>
        <taxon>Oryza</taxon>
        <taxon>Oryza meyeriana</taxon>
    </lineage>
</organism>
<feature type="region of interest" description="Disordered" evidence="1">
    <location>
        <begin position="1"/>
        <end position="102"/>
    </location>
</feature>
<comment type="caution">
    <text evidence="2">The sequence shown here is derived from an EMBL/GenBank/DDBJ whole genome shotgun (WGS) entry which is preliminary data.</text>
</comment>
<dbReference type="EMBL" id="SPHZ02000001">
    <property type="protein sequence ID" value="KAF0931759.1"/>
    <property type="molecule type" value="Genomic_DNA"/>
</dbReference>
<evidence type="ECO:0000256" key="1">
    <source>
        <dbReference type="SAM" id="MobiDB-lite"/>
    </source>
</evidence>
<gene>
    <name evidence="2" type="ORF">E2562_005744</name>
</gene>
<dbReference type="Proteomes" id="UP000479710">
    <property type="component" value="Unassembled WGS sequence"/>
</dbReference>
<feature type="compositionally biased region" description="Pro residues" evidence="1">
    <location>
        <begin position="60"/>
        <end position="75"/>
    </location>
</feature>
<name>A0A6G1F4I8_9ORYZ</name>
<proteinExistence type="predicted"/>
<reference evidence="2 3" key="1">
    <citation type="submission" date="2019-11" db="EMBL/GenBank/DDBJ databases">
        <title>Whole genome sequence of Oryza granulata.</title>
        <authorList>
            <person name="Li W."/>
        </authorList>
    </citation>
    <scope>NUCLEOTIDE SEQUENCE [LARGE SCALE GENOMIC DNA]</scope>
    <source>
        <strain evidence="3">cv. Menghai</strain>
        <tissue evidence="2">Leaf</tissue>
    </source>
</reference>
<protein>
    <submittedName>
        <fullName evidence="2">Uncharacterized protein</fullName>
    </submittedName>
</protein>
<sequence length="130" mass="13309">MSPGQGLPSEAPSPMAPGQRCPPPPRFLPSALFPTPPGQGRSPLPRFLPPAPSTTTTAQGPPPTPPVSLAPPRPSHPAFSGDAQATEAQAKQPANLGDLSTGWYAGEEEQFVGRSNFGAAVADSFSNQGD</sequence>
<accession>A0A6G1F4I8</accession>
<dbReference type="AlphaFoldDB" id="A0A6G1F4I8"/>